<evidence type="ECO:0000313" key="6">
    <source>
        <dbReference type="Proteomes" id="UP001500575"/>
    </source>
</evidence>
<dbReference type="Gene3D" id="3.40.640.10">
    <property type="entry name" value="Type I PLP-dependent aspartate aminotransferase-like (Major domain)"/>
    <property type="match status" value="1"/>
</dbReference>
<dbReference type="SUPFAM" id="SSF53383">
    <property type="entry name" value="PLP-dependent transferases"/>
    <property type="match status" value="1"/>
</dbReference>
<dbReference type="InterPro" id="IPR015424">
    <property type="entry name" value="PyrdxlP-dep_Trfase"/>
</dbReference>
<dbReference type="PANTHER" id="PTHR48097">
    <property type="entry name" value="L-THREONINE ALDOLASE-RELATED"/>
    <property type="match status" value="1"/>
</dbReference>
<evidence type="ECO:0000313" key="5">
    <source>
        <dbReference type="EMBL" id="GAA2134646.1"/>
    </source>
</evidence>
<evidence type="ECO:0000256" key="3">
    <source>
        <dbReference type="ARBA" id="ARBA00022898"/>
    </source>
</evidence>
<dbReference type="Gene3D" id="3.90.1150.10">
    <property type="entry name" value="Aspartate Aminotransferase, domain 1"/>
    <property type="match status" value="1"/>
</dbReference>
<dbReference type="EMBL" id="BAAAQQ010000014">
    <property type="protein sequence ID" value="GAA2134646.1"/>
    <property type="molecule type" value="Genomic_DNA"/>
</dbReference>
<accession>A0ABN2YZW8</accession>
<dbReference type="InterPro" id="IPR015422">
    <property type="entry name" value="PyrdxlP-dep_Trfase_small"/>
</dbReference>
<evidence type="ECO:0000259" key="4">
    <source>
        <dbReference type="Pfam" id="PF01212"/>
    </source>
</evidence>
<comment type="similarity">
    <text evidence="2">Belongs to the threonine aldolase family.</text>
</comment>
<dbReference type="InterPro" id="IPR015421">
    <property type="entry name" value="PyrdxlP-dep_Trfase_major"/>
</dbReference>
<evidence type="ECO:0000256" key="2">
    <source>
        <dbReference type="ARBA" id="ARBA00006966"/>
    </source>
</evidence>
<keyword evidence="6" id="KW-1185">Reference proteome</keyword>
<protein>
    <submittedName>
        <fullName evidence="5">Low specificity L-threonine aldolase</fullName>
    </submittedName>
</protein>
<dbReference type="InterPro" id="IPR001597">
    <property type="entry name" value="ArAA_b-elim_lyase/Thr_aldolase"/>
</dbReference>
<sequence>MQFASDNWSGVTPEVAAALARAGDGFAPAYGDDALTARVTGMLAEVFEHELAVLFVPTGTAANLLCLQALARPGGYVVCTEQAHLHVDELNGAELLTGMKLVPIATADGRMSPAGLDDALARSPLAGRSARVAAVSLTNATELGTVYAPDEVARLAERAHAIGAAVHLDGARFANAVAATGAFPADLTWRAGVDLMSFGGTKNGCWAAEAVVVFDPGAHPTIGDLRQRTGHTFSKQRFVAAQLEGYLTDDAWLRTAAHANAMAARLVAGLAGRLDVTLEWDSTANEVFPVLSRATAARLRAAGASFHTEQERGDDEMVRLVASFATTDDDVSAFLALL</sequence>
<dbReference type="PANTHER" id="PTHR48097:SF5">
    <property type="entry name" value="LOW SPECIFICITY L-THREONINE ALDOLASE"/>
    <property type="match status" value="1"/>
</dbReference>
<comment type="caution">
    <text evidence="5">The sequence shown here is derived from an EMBL/GenBank/DDBJ whole genome shotgun (WGS) entry which is preliminary data.</text>
</comment>
<dbReference type="Pfam" id="PF01212">
    <property type="entry name" value="Beta_elim_lyase"/>
    <property type="match status" value="1"/>
</dbReference>
<evidence type="ECO:0000256" key="1">
    <source>
        <dbReference type="ARBA" id="ARBA00001933"/>
    </source>
</evidence>
<comment type="cofactor">
    <cofactor evidence="1">
        <name>pyridoxal 5'-phosphate</name>
        <dbReference type="ChEBI" id="CHEBI:597326"/>
    </cofactor>
</comment>
<keyword evidence="3" id="KW-0663">Pyridoxal phosphate</keyword>
<proteinExistence type="inferred from homology"/>
<reference evidence="5 6" key="1">
    <citation type="journal article" date="2019" name="Int. J. Syst. Evol. Microbiol.">
        <title>The Global Catalogue of Microorganisms (GCM) 10K type strain sequencing project: providing services to taxonomists for standard genome sequencing and annotation.</title>
        <authorList>
            <consortium name="The Broad Institute Genomics Platform"/>
            <consortium name="The Broad Institute Genome Sequencing Center for Infectious Disease"/>
            <person name="Wu L."/>
            <person name="Ma J."/>
        </authorList>
    </citation>
    <scope>NUCLEOTIDE SEQUENCE [LARGE SCALE GENOMIC DNA]</scope>
    <source>
        <strain evidence="5 6">JCM 16021</strain>
    </source>
</reference>
<organism evidence="5 6">
    <name type="scientific">Nocardioides bigeumensis</name>
    <dbReference type="NCBI Taxonomy" id="433657"/>
    <lineage>
        <taxon>Bacteria</taxon>
        <taxon>Bacillati</taxon>
        <taxon>Actinomycetota</taxon>
        <taxon>Actinomycetes</taxon>
        <taxon>Propionibacteriales</taxon>
        <taxon>Nocardioidaceae</taxon>
        <taxon>Nocardioides</taxon>
    </lineage>
</organism>
<gene>
    <name evidence="5" type="ORF">GCM10009843_41340</name>
</gene>
<dbReference type="Proteomes" id="UP001500575">
    <property type="component" value="Unassembled WGS sequence"/>
</dbReference>
<feature type="domain" description="Aromatic amino acid beta-eliminating lyase/threonine aldolase" evidence="4">
    <location>
        <begin position="2"/>
        <end position="271"/>
    </location>
</feature>
<name>A0ABN2YZW8_9ACTN</name>